<dbReference type="Pfam" id="PF06605">
    <property type="entry name" value="Prophage_tail"/>
    <property type="match status" value="1"/>
</dbReference>
<dbReference type="NCBIfam" id="TIGR01665">
    <property type="entry name" value="put_anti_recept"/>
    <property type="match status" value="1"/>
</dbReference>
<feature type="coiled-coil region" evidence="1">
    <location>
        <begin position="580"/>
        <end position="611"/>
    </location>
</feature>
<sequence length="1623" mass="180316">MADIYIFNKEDVLLTILTTETGLVNALVREELNQVSNHPLQFTVEAIHESSQFVVEENQVVIKDKDSDYRIYSIKELEEVDNEQGPLITAICEPGFLELSEKVLVDTHISNKSAEEALSNVLKETRWQAETLGDWGRHSVLLNYESVMNGIRVILSKWGGEFKDVIEFDDTGRSFIRKIKHVNRLGKDTGKRFEINHDIEEIERKVLSYPVTALYGLGQDEDGLEEGVTFKDIEWSKANGDPDNKPKGQIWVGDSLALEQYGRYYNGELIHREAVWKNSDIQNPSELLDATWQQLQLIKKPEVHYSLKVELLERYAGFEHEKVSLGDTVRAVDRNFSKPIEIQARVIAIEYDLLDIAQTAVVEVGNFLSIDRYDERLDEIVNDYKLNRNKWEKAAKPITNERFPDIKPLTPVIKESQGSYNTINIWWSYNEELYVNTYELYASRVKGFIPREEHLIYRGKGNGTTHNVEVNQQWYYKVRAINTHSTPSDFSEESMATTARIMTDAILFGPELAEKLRELHETADIIGRNGVDFDNIRQEVLDRLKADAKVYTDQEIQETEKALMQELADKAGLGYVDGRLTFVEDSMDSLSNQANELLDRVKDNTEQLVEQDGKIITVISQVDIVKGALSTTIDTVNRVEGDLNSIENTVVDLTTDIEGVSTSVSRLKSEYENTNNKITQVEAELIVQAGVIAGKAEQTEILSLNGDINHVRNRVGTLELSSIGFSSQISDLRSDFNRTGKWNQSYRVRLDNPLNLTELNGGLLSDLYSYEVTAKTVGTNTETTAIAIFRANNSSGNGGNGWILEKLFENGTSSNHPEFFLDENGRPSIRLYRHSSYYDVMVTHTKYIGSGTASTALLHTISLAETAIDQNAYAITQRATQTSVNQLTGRLTTAESQITTMADQIDLKVSRDGIVSALNLTPEQVKIDTRLLSIGNFSNLIQNADFKQGLDGHFVERGQWRVIDGSTTSRVEGAPLLEFRTTNSNVEGRFGLGGDHYLEVMEGDEYYFSIWARAAGTSPWNDVRLEMRFLDANRNFIKFGGGGLFAGLVTSWKKLEGSFATPVGARYACLFLRVMNNGRNPVHYFQDPVLRRKADTNVIVNGAIAANHLSANSVTFGNGAIANAAITSANLKDAIIQNVHIEDGTISSAKIQSLTADKINTGTLKAIDITGVNVTGSVITSTNGSNNSTIQGGYVESSGRYVRTWMGSTSNNNVDIRIENGYIRARNNTRNHSLYFSDFGISTYADGVGDGASGTIAFRDTSYSTAGGLTIQSTPGVVALKSDNNRVVIDAYQTATIDSSLASIYIRPMKNNRSGTNEFRFWVKDNPSFNDTDGVLSYGTSEINSSSGLRFKKSIGGDPIVHMTNGAGDINSGKAQAISFLGDLEAQGDDAFIRVNNELRITDKRGYNGGNTSLRGLQARSLRVNDMRVNGDSSHLYLGVSTGELRVSNNTLDNSGNPTYRPIRAAEFFSGTSGRFFSSGGVTYVQGNTEVRATRYLSGTLVPMIAQAFNNSSSRSLKENIKPFYGSGLEVVNDLFIVNYDWKSDLEDGIFDNCQIGVISEDSPAISTKDGKMIKINDLLMYNTKAIQELSSDMEDVKDAVSLLKVENQLLRKEVKLLREMNA</sequence>
<feature type="coiled-coil region" evidence="1">
    <location>
        <begin position="1587"/>
        <end position="1614"/>
    </location>
</feature>
<organism evidence="3 4">
    <name type="scientific">Alkalihalobacillus trypoxylicola</name>
    <dbReference type="NCBI Taxonomy" id="519424"/>
    <lineage>
        <taxon>Bacteria</taxon>
        <taxon>Bacillati</taxon>
        <taxon>Bacillota</taxon>
        <taxon>Bacilli</taxon>
        <taxon>Bacillales</taxon>
        <taxon>Bacillaceae</taxon>
        <taxon>Alkalihalobacillus</taxon>
    </lineage>
</organism>
<keyword evidence="4" id="KW-1185">Reference proteome</keyword>
<protein>
    <recommendedName>
        <fullName evidence="2">Peptidase S74 domain-containing protein</fullName>
    </recommendedName>
</protein>
<feature type="domain" description="Peptidase S74" evidence="2">
    <location>
        <begin position="1513"/>
        <end position="1623"/>
    </location>
</feature>
<keyword evidence="1" id="KW-0175">Coiled coil</keyword>
<dbReference type="Gene3D" id="2.60.120.260">
    <property type="entry name" value="Galactose-binding domain-like"/>
    <property type="match status" value="1"/>
</dbReference>
<dbReference type="InterPro" id="IPR030392">
    <property type="entry name" value="S74_ICA"/>
</dbReference>
<evidence type="ECO:0000313" key="4">
    <source>
        <dbReference type="Proteomes" id="UP000075806"/>
    </source>
</evidence>
<reference evidence="3" key="1">
    <citation type="submission" date="2016-02" db="EMBL/GenBank/DDBJ databases">
        <title>Genome sequence of Bacillus trypoxylicola KCTC 13244(T).</title>
        <authorList>
            <person name="Jeong H."/>
            <person name="Park S.-H."/>
            <person name="Choi S.-K."/>
        </authorList>
    </citation>
    <scope>NUCLEOTIDE SEQUENCE [LARGE SCALE GENOMIC DNA]</scope>
    <source>
        <strain evidence="3">KCTC 13244</strain>
    </source>
</reference>
<dbReference type="Proteomes" id="UP000075806">
    <property type="component" value="Unassembled WGS sequence"/>
</dbReference>
<gene>
    <name evidence="3" type="ORF">AZF04_19840</name>
</gene>
<accession>A0A161Q379</accession>
<dbReference type="OrthoDB" id="2240714at2"/>
<name>A0A161Q379_9BACI</name>
<evidence type="ECO:0000313" key="3">
    <source>
        <dbReference type="EMBL" id="KYG30418.1"/>
    </source>
</evidence>
<evidence type="ECO:0000256" key="1">
    <source>
        <dbReference type="SAM" id="Coils"/>
    </source>
</evidence>
<comment type="caution">
    <text evidence="3">The sequence shown here is derived from an EMBL/GenBank/DDBJ whole genome shotgun (WGS) entry which is preliminary data.</text>
</comment>
<dbReference type="STRING" id="519424.AZF04_19840"/>
<dbReference type="EMBL" id="LTAO01000020">
    <property type="protein sequence ID" value="KYG30418.1"/>
    <property type="molecule type" value="Genomic_DNA"/>
</dbReference>
<dbReference type="Pfam" id="PF13884">
    <property type="entry name" value="Peptidase_S74"/>
    <property type="match status" value="1"/>
</dbReference>
<evidence type="ECO:0000259" key="2">
    <source>
        <dbReference type="PROSITE" id="PS51688"/>
    </source>
</evidence>
<proteinExistence type="predicted"/>
<dbReference type="RefSeq" id="WP_061948993.1">
    <property type="nucleotide sequence ID" value="NZ_LTAO01000020.1"/>
</dbReference>
<dbReference type="Gene3D" id="1.10.287.950">
    <property type="entry name" value="Methyl-accepting chemotaxis protein"/>
    <property type="match status" value="1"/>
</dbReference>
<dbReference type="PROSITE" id="PS51688">
    <property type="entry name" value="ICA"/>
    <property type="match status" value="1"/>
</dbReference>
<dbReference type="InterPro" id="IPR010572">
    <property type="entry name" value="Tail_dom"/>
</dbReference>
<dbReference type="InterPro" id="IPR007119">
    <property type="entry name" value="Phage_tail_spike_N"/>
</dbReference>